<accession>A0A3S0QYH4</accession>
<sequence>MEILLKNRFATGIIATKAIHRHFQQDNDRHPSACCRRLASRVAKQGTVGDHKKIPPAIIIRVFHLRYRPHHRLPQVASAFGNCAVACLFVHIERSFFAAIPKTPRTAKFRPSRVSEQFPSAVIRQ</sequence>
<dbReference type="AlphaFoldDB" id="A0A3S0QYH4"/>
<dbReference type="EMBL" id="RJTH01000001">
    <property type="protein sequence ID" value="RUM27241.1"/>
    <property type="molecule type" value="Genomic_DNA"/>
</dbReference>
<protein>
    <submittedName>
        <fullName evidence="1">Uncharacterized protein</fullName>
    </submittedName>
</protein>
<keyword evidence="2" id="KW-1185">Reference proteome</keyword>
<organism evidence="1 2">
    <name type="scientific">Rhizobium vallis</name>
    <dbReference type="NCBI Taxonomy" id="634290"/>
    <lineage>
        <taxon>Bacteria</taxon>
        <taxon>Pseudomonadati</taxon>
        <taxon>Pseudomonadota</taxon>
        <taxon>Alphaproteobacteria</taxon>
        <taxon>Hyphomicrobiales</taxon>
        <taxon>Rhizobiaceae</taxon>
        <taxon>Rhizobium/Agrobacterium group</taxon>
        <taxon>Rhizobium</taxon>
    </lineage>
</organism>
<dbReference type="OrthoDB" id="9780903at2"/>
<proteinExistence type="predicted"/>
<evidence type="ECO:0000313" key="1">
    <source>
        <dbReference type="EMBL" id="RUM27241.1"/>
    </source>
</evidence>
<comment type="caution">
    <text evidence="1">The sequence shown here is derived from an EMBL/GenBank/DDBJ whole genome shotgun (WGS) entry which is preliminary data.</text>
</comment>
<dbReference type="Proteomes" id="UP000278823">
    <property type="component" value="Unassembled WGS sequence"/>
</dbReference>
<evidence type="ECO:0000313" key="2">
    <source>
        <dbReference type="Proteomes" id="UP000278823"/>
    </source>
</evidence>
<gene>
    <name evidence="1" type="ORF">EFQ99_03340</name>
</gene>
<reference evidence="2" key="1">
    <citation type="submission" date="2018-11" db="EMBL/GenBank/DDBJ databases">
        <title>Rhizobium chutanense sp. nov., isolated from root nodules of Phaseolus vulgaris in China.</title>
        <authorList>
            <person name="Huo Y."/>
        </authorList>
    </citation>
    <scope>NUCLEOTIDE SEQUENCE [LARGE SCALE GENOMIC DNA]</scope>
    <source>
        <strain evidence="2">CCBAU 65647</strain>
    </source>
</reference>
<name>A0A3S0QYH4_9HYPH</name>